<evidence type="ECO:0000256" key="3">
    <source>
        <dbReference type="ARBA" id="ARBA00022679"/>
    </source>
</evidence>
<dbReference type="EMBL" id="MW520394">
    <property type="protein sequence ID" value="QRD99885.1"/>
    <property type="molecule type" value="Genomic_RNA"/>
</dbReference>
<dbReference type="GO" id="GO:0039694">
    <property type="term" value="P:viral RNA genome replication"/>
    <property type="evidence" value="ECO:0007669"/>
    <property type="project" value="InterPro"/>
</dbReference>
<dbReference type="SUPFAM" id="SSF56672">
    <property type="entry name" value="DNA/RNA polymerases"/>
    <property type="match status" value="1"/>
</dbReference>
<keyword evidence="5" id="KW-0693">Viral RNA replication</keyword>
<name>A0A889INL5_9VIRU</name>
<keyword evidence="2 7" id="KW-0696">RNA-directed RNA polymerase</keyword>
<evidence type="ECO:0000313" key="7">
    <source>
        <dbReference type="EMBL" id="QRD99885.1"/>
    </source>
</evidence>
<evidence type="ECO:0000259" key="6">
    <source>
        <dbReference type="PROSITE" id="PS50507"/>
    </source>
</evidence>
<evidence type="ECO:0000256" key="1">
    <source>
        <dbReference type="ARBA" id="ARBA00012494"/>
    </source>
</evidence>
<accession>A0A889INL5</accession>
<proteinExistence type="predicted"/>
<reference evidence="7" key="1">
    <citation type="submission" date="2021-01" db="EMBL/GenBank/DDBJ databases">
        <authorList>
            <person name="Konstantinidis K."/>
            <person name="Dovrolis N."/>
            <person name="Kouvela A."/>
            <person name="Kassela K."/>
            <person name="Rosa Freitas M.G."/>
            <person name="Nearchou A."/>
            <person name="de Courcy Williams M."/>
            <person name="Veletza S."/>
            <person name="Mavromara P."/>
            <person name="Karakasiliotis I."/>
        </authorList>
    </citation>
    <scope>NUCLEOTIDE SEQUENCE</scope>
    <source>
        <strain evidence="7">TC1</strain>
    </source>
</reference>
<protein>
    <recommendedName>
        <fullName evidence="1">RNA-directed RNA polymerase</fullName>
        <ecNumber evidence="1">2.7.7.48</ecNumber>
    </recommendedName>
</protein>
<evidence type="ECO:0000256" key="2">
    <source>
        <dbReference type="ARBA" id="ARBA00022484"/>
    </source>
</evidence>
<keyword evidence="3" id="KW-0808">Transferase</keyword>
<keyword evidence="4" id="KW-0548">Nucleotidyltransferase</keyword>
<evidence type="ECO:0000256" key="5">
    <source>
        <dbReference type="ARBA" id="ARBA00022953"/>
    </source>
</evidence>
<dbReference type="GO" id="GO:0006351">
    <property type="term" value="P:DNA-templated transcription"/>
    <property type="evidence" value="ECO:0007669"/>
    <property type="project" value="InterPro"/>
</dbReference>
<dbReference type="Pfam" id="PF00680">
    <property type="entry name" value="RdRP_1"/>
    <property type="match status" value="1"/>
</dbReference>
<dbReference type="GO" id="GO:0003968">
    <property type="term" value="F:RNA-directed RNA polymerase activity"/>
    <property type="evidence" value="ECO:0007669"/>
    <property type="project" value="UniProtKB-KW"/>
</dbReference>
<evidence type="ECO:0000256" key="4">
    <source>
        <dbReference type="ARBA" id="ARBA00022695"/>
    </source>
</evidence>
<dbReference type="InterPro" id="IPR043502">
    <property type="entry name" value="DNA/RNA_pol_sf"/>
</dbReference>
<dbReference type="EC" id="2.7.7.48" evidence="1"/>
<dbReference type="PROSITE" id="PS50507">
    <property type="entry name" value="RDRP_SSRNA_POS"/>
    <property type="match status" value="1"/>
</dbReference>
<dbReference type="GO" id="GO:0003723">
    <property type="term" value="F:RNA binding"/>
    <property type="evidence" value="ECO:0007669"/>
    <property type="project" value="InterPro"/>
</dbReference>
<dbReference type="InterPro" id="IPR007094">
    <property type="entry name" value="RNA-dir_pol_PSvirus"/>
</dbReference>
<dbReference type="InterPro" id="IPR001205">
    <property type="entry name" value="RNA-dir_pol_C"/>
</dbReference>
<feature type="domain" description="RdRp catalytic" evidence="6">
    <location>
        <begin position="516"/>
        <end position="635"/>
    </location>
</feature>
<sequence>MSRDKCVFSDGQFRACMFVEFYPRRVCVNLNLDSMLYRPIVNNSDKDSGRISSALKAIRNRDVFEPFSDDVDLDANVFSYVTGPAEFLSVVKMSIEGWRGLGRELSKHTSVDMVIKKKEKLMSSLHLGGRNAEDVLMVWASLVTEKKLGVSGSDRLVSDYSWSVTDDGSNNFRHVDFDMMMNARCLVTVPGLNCGDVAPAHPFLGGKLLNVCFKCTNKISPFRNFVRAQCKARGVMPNYRYSSLLSLRRCRIYTAAADLGSVFSYPLSLYSSVLVNEDPLAIFLFSEIVRNVELLIEGTPGVFIDDTVRQYLSAIDKVTFQCCSGSSSVCYIISALHGLATMGGPRSWSKSQVLQSIREWVSDKDISDVARPRDARELEDRLVSEWMSSWVRNTIGSNKQSFDVFCTDLSKWATSGGGPKSVLSTGDGNVKLKTKWAWGFSALQRGVNVYEEARNLPHLAHVALKEEAKTRTVITTPMASYLRQCYILYVLGNPSFLDSTIGSTEHVQGLAPVRYRYYVCVDASKFDHSVSKLFIRKLFSALRASLTRYHLDLKLDVLIDDELEQLDNLVVEFDGESIPYEGGLLSGWKWTSLIGSMKSDLLCEYINLRLGTRMKKIVQGDDIIMMSDDVVSVEEVCAICKDFGIVTNPLKTTVSDVGEFLKYRYGPKVISAYPARSVRSIFLANPWLDASVSVTPGTLFQKWVTLSSRLSVCLNTTSVVKKCFSFGASDLVSWSGGSLTRKMVQALLCTPSNAGGLGTVETMHMPKGANHEICYISSSEKGLPHEKQFLVSMGILPSPSSKRVAVETKRIAAVYLPDSEKIDWAKMDHVVNGFRLRPGCNTFKTLLALYLHHKHSDNLTSVYNNSIGMIDERVFVNHMYPRYLRKTRDFLARIRYILFPDTVTVPGSLYLDNRYSLRLTRHFANTVRALMSAARVLTLSRTKSLAMTVAREYLNFRTVIHSA</sequence>
<organism evidence="7">
    <name type="scientific">Drama totivirus</name>
    <dbReference type="NCBI Taxonomy" id="2805774"/>
    <lineage>
        <taxon>Viruses</taxon>
        <taxon>Riboviria</taxon>
        <taxon>Orthornavirae</taxon>
        <taxon>Duplornaviricota</taxon>
        <taxon>Chrymotiviricetes</taxon>
        <taxon>Ghabrivirales</taxon>
        <taxon>Totiviridae</taxon>
    </lineage>
</organism>